<name>A0ABX3P0D2_9BACT</name>
<gene>
    <name evidence="1" type="ORF">A4D02_27675</name>
</gene>
<dbReference type="Proteomes" id="UP000192277">
    <property type="component" value="Unassembled WGS sequence"/>
</dbReference>
<keyword evidence="2" id="KW-1185">Reference proteome</keyword>
<dbReference type="EMBL" id="LWBO01000007">
    <property type="protein sequence ID" value="OQP50211.1"/>
    <property type="molecule type" value="Genomic_DNA"/>
</dbReference>
<protein>
    <submittedName>
        <fullName evidence="1">Uncharacterized protein</fullName>
    </submittedName>
</protein>
<comment type="caution">
    <text evidence="1">The sequence shown here is derived from an EMBL/GenBank/DDBJ whole genome shotgun (WGS) entry which is preliminary data.</text>
</comment>
<reference evidence="1 2" key="1">
    <citation type="submission" date="2016-04" db="EMBL/GenBank/DDBJ databases">
        <authorList>
            <person name="Chen L."/>
            <person name="Zhuang W."/>
            <person name="Wang G."/>
        </authorList>
    </citation>
    <scope>NUCLEOTIDE SEQUENCE [LARGE SCALE GENOMIC DNA]</scope>
    <source>
        <strain evidence="2">GR20</strain>
    </source>
</reference>
<sequence length="76" mass="9284">MYQKLWYNSFYYSPPYLMLCVFNEKPQQMLLKVFTVMDWEQLGTKGNFFDFLKKYYPNSNVDEILKAINKYVTNKN</sequence>
<organism evidence="1 2">
    <name type="scientific">Niastella koreensis</name>
    <dbReference type="NCBI Taxonomy" id="354356"/>
    <lineage>
        <taxon>Bacteria</taxon>
        <taxon>Pseudomonadati</taxon>
        <taxon>Bacteroidota</taxon>
        <taxon>Chitinophagia</taxon>
        <taxon>Chitinophagales</taxon>
        <taxon>Chitinophagaceae</taxon>
        <taxon>Niastella</taxon>
    </lineage>
</organism>
<evidence type="ECO:0000313" key="2">
    <source>
        <dbReference type="Proteomes" id="UP000192277"/>
    </source>
</evidence>
<proteinExistence type="predicted"/>
<evidence type="ECO:0000313" key="1">
    <source>
        <dbReference type="EMBL" id="OQP50211.1"/>
    </source>
</evidence>
<accession>A0ABX3P0D2</accession>